<dbReference type="STRING" id="682795.AciX8_3143"/>
<feature type="transmembrane region" description="Helical" evidence="1">
    <location>
        <begin position="12"/>
        <end position="40"/>
    </location>
</feature>
<proteinExistence type="predicted"/>
<feature type="transmembrane region" description="Helical" evidence="1">
    <location>
        <begin position="181"/>
        <end position="206"/>
    </location>
</feature>
<dbReference type="HOGENOM" id="CLU_065099_0_0_0"/>
<keyword evidence="3" id="KW-1185">Reference proteome</keyword>
<keyword evidence="1" id="KW-1133">Transmembrane helix</keyword>
<evidence type="ECO:0008006" key="4">
    <source>
        <dbReference type="Google" id="ProtNLM"/>
    </source>
</evidence>
<keyword evidence="1" id="KW-0812">Transmembrane</keyword>
<feature type="transmembrane region" description="Helical" evidence="1">
    <location>
        <begin position="289"/>
        <end position="308"/>
    </location>
</feature>
<feature type="transmembrane region" description="Helical" evidence="1">
    <location>
        <begin position="60"/>
        <end position="78"/>
    </location>
</feature>
<dbReference type="eggNOG" id="ENOG502Z95J">
    <property type="taxonomic scope" value="Bacteria"/>
</dbReference>
<feature type="transmembrane region" description="Helical" evidence="1">
    <location>
        <begin position="250"/>
        <end position="269"/>
    </location>
</feature>
<keyword evidence="1" id="KW-0472">Membrane</keyword>
<evidence type="ECO:0000313" key="2">
    <source>
        <dbReference type="EMBL" id="AEU37446.1"/>
    </source>
</evidence>
<organism evidence="2 3">
    <name type="scientific">Granulicella mallensis (strain ATCC BAA-1857 / DSM 23137 / MP5ACTX8)</name>
    <dbReference type="NCBI Taxonomy" id="682795"/>
    <lineage>
        <taxon>Bacteria</taxon>
        <taxon>Pseudomonadati</taxon>
        <taxon>Acidobacteriota</taxon>
        <taxon>Terriglobia</taxon>
        <taxon>Terriglobales</taxon>
        <taxon>Acidobacteriaceae</taxon>
        <taxon>Granulicella</taxon>
    </lineage>
</organism>
<dbReference type="OrthoDB" id="3193075at2"/>
<accession>G8NT16</accession>
<feature type="transmembrane region" description="Helical" evidence="1">
    <location>
        <begin position="85"/>
        <end position="104"/>
    </location>
</feature>
<gene>
    <name evidence="2" type="ordered locus">AciX8_3143</name>
</gene>
<feature type="transmembrane region" description="Helical" evidence="1">
    <location>
        <begin position="226"/>
        <end position="243"/>
    </location>
</feature>
<dbReference type="AlphaFoldDB" id="G8NT16"/>
<dbReference type="Proteomes" id="UP000007113">
    <property type="component" value="Chromosome"/>
</dbReference>
<dbReference type="RefSeq" id="WP_014266323.1">
    <property type="nucleotide sequence ID" value="NC_016631.1"/>
</dbReference>
<evidence type="ECO:0000256" key="1">
    <source>
        <dbReference type="SAM" id="Phobius"/>
    </source>
</evidence>
<dbReference type="KEGG" id="gma:AciX8_3143"/>
<feature type="transmembrane region" description="Helical" evidence="1">
    <location>
        <begin position="124"/>
        <end position="145"/>
    </location>
</feature>
<evidence type="ECO:0000313" key="3">
    <source>
        <dbReference type="Proteomes" id="UP000007113"/>
    </source>
</evidence>
<reference evidence="2 3" key="1">
    <citation type="submission" date="2011-11" db="EMBL/GenBank/DDBJ databases">
        <title>Complete sequence of Granulicella mallensis MP5ACTX8.</title>
        <authorList>
            <consortium name="US DOE Joint Genome Institute"/>
            <person name="Lucas S."/>
            <person name="Copeland A."/>
            <person name="Lapidus A."/>
            <person name="Cheng J.-F."/>
            <person name="Goodwin L."/>
            <person name="Pitluck S."/>
            <person name="Peters L."/>
            <person name="Lu M."/>
            <person name="Detter J.C."/>
            <person name="Han C."/>
            <person name="Tapia R."/>
            <person name="Land M."/>
            <person name="Hauser L."/>
            <person name="Kyrpides N."/>
            <person name="Ivanova N."/>
            <person name="Mikhailova N."/>
            <person name="Pagani I."/>
            <person name="Rawat S."/>
            <person name="Mannisto M."/>
            <person name="Haggblom M."/>
            <person name="Woyke T."/>
        </authorList>
    </citation>
    <scope>NUCLEOTIDE SEQUENCE [LARGE SCALE GENOMIC DNA]</scope>
    <source>
        <strain evidence="3">ATCC BAA-1857 / DSM 23137 / MP5ACTX8</strain>
    </source>
</reference>
<name>G8NT16_GRAMM</name>
<protein>
    <recommendedName>
        <fullName evidence="4">HPP family protein</fullName>
    </recommendedName>
</protein>
<sequence length="336" mass="36848" precursor="true">MRSRLTTRHRVALAEVLAVLFMGLIAAAAHTTGVSLLLFPELAALSHDVFTRPRGKWASQPFRLILTPTLSGAAGLLISRYTHYGALQILLITLVSLAVIRLLRSAIGPAISAGVLPLVLGERHWAYPLAILIGLASLALSLWIWKAFTLRDEELFSETPANSIDDALEARPDDRFWLAHLLAFVLVLASIGQLTGLHFLLFPPLIVMAYELFGHPKLPGWIKRPALFPLTCFLTAGVGFGLLRLLGNNLLSVVLTVALSILVLRIFRAHMPPALAVGLLPYVMETPSIWYPISVGLGTAFLSLWFAARVRLQRGRSFSEESTHQEKDTAGCQKSR</sequence>
<dbReference type="EMBL" id="CP003130">
    <property type="protein sequence ID" value="AEU37446.1"/>
    <property type="molecule type" value="Genomic_DNA"/>
</dbReference>